<accession>A0ABV8VJN1</accession>
<dbReference type="EMBL" id="JBHSDL010000014">
    <property type="protein sequence ID" value="MFC4374980.1"/>
    <property type="molecule type" value="Genomic_DNA"/>
</dbReference>
<sequence length="254" mass="27577">MSTATEHYDRFLAEHYTWMLGGDIGTVVTAQLDLLRRLGLDMRSHEKSTAFDLGCGPGTQALALAQLGYTRVIAVDTSAVLLDELTRFAAGSGAESILRAVQRDIRGAVPVLADPGSVETVVCMGDTLPHLPGRSDVEQLIDEVAVALRSGGSFVVTYRDLTPVLHGSDRAILVRQTADRILTCFLDYTDDDTVVVHDLLHTRRGDAWTLTTDSYPKLRLPHQWLSARCRAAGLDIAHDDIGPGGLRVLHAVKP</sequence>
<evidence type="ECO:0000313" key="2">
    <source>
        <dbReference type="EMBL" id="MFC4374980.1"/>
    </source>
</evidence>
<dbReference type="GO" id="GO:0008168">
    <property type="term" value="F:methyltransferase activity"/>
    <property type="evidence" value="ECO:0007669"/>
    <property type="project" value="UniProtKB-KW"/>
</dbReference>
<evidence type="ECO:0000313" key="3">
    <source>
        <dbReference type="Proteomes" id="UP001595844"/>
    </source>
</evidence>
<feature type="domain" description="Methyltransferase" evidence="1">
    <location>
        <begin position="52"/>
        <end position="152"/>
    </location>
</feature>
<keyword evidence="2" id="KW-0808">Transferase</keyword>
<dbReference type="RefSeq" id="WP_378560909.1">
    <property type="nucleotide sequence ID" value="NZ_JBHSDL010000014.1"/>
</dbReference>
<dbReference type="InterPro" id="IPR041698">
    <property type="entry name" value="Methyltransf_25"/>
</dbReference>
<name>A0ABV8VJN1_9NOCA</name>
<keyword evidence="2" id="KW-0489">Methyltransferase</keyword>
<protein>
    <submittedName>
        <fullName evidence="2">Class I SAM-dependent methyltransferase</fullName>
        <ecNumber evidence="2">2.1.-.-</ecNumber>
    </submittedName>
</protein>
<dbReference type="Pfam" id="PF13649">
    <property type="entry name" value="Methyltransf_25"/>
    <property type="match status" value="1"/>
</dbReference>
<dbReference type="SUPFAM" id="SSF53335">
    <property type="entry name" value="S-adenosyl-L-methionine-dependent methyltransferases"/>
    <property type="match status" value="1"/>
</dbReference>
<dbReference type="CDD" id="cd02440">
    <property type="entry name" value="AdoMet_MTases"/>
    <property type="match status" value="1"/>
</dbReference>
<dbReference type="Gene3D" id="3.40.50.150">
    <property type="entry name" value="Vaccinia Virus protein VP39"/>
    <property type="match status" value="1"/>
</dbReference>
<comment type="caution">
    <text evidence="2">The sequence shown here is derived from an EMBL/GenBank/DDBJ whole genome shotgun (WGS) entry which is preliminary data.</text>
</comment>
<evidence type="ECO:0000259" key="1">
    <source>
        <dbReference type="Pfam" id="PF13649"/>
    </source>
</evidence>
<keyword evidence="3" id="KW-1185">Reference proteome</keyword>
<organism evidence="2 3">
    <name type="scientific">Nocardia halotolerans</name>
    <dbReference type="NCBI Taxonomy" id="1755878"/>
    <lineage>
        <taxon>Bacteria</taxon>
        <taxon>Bacillati</taxon>
        <taxon>Actinomycetota</taxon>
        <taxon>Actinomycetes</taxon>
        <taxon>Mycobacteriales</taxon>
        <taxon>Nocardiaceae</taxon>
        <taxon>Nocardia</taxon>
    </lineage>
</organism>
<dbReference type="Proteomes" id="UP001595844">
    <property type="component" value="Unassembled WGS sequence"/>
</dbReference>
<dbReference type="InterPro" id="IPR029063">
    <property type="entry name" value="SAM-dependent_MTases_sf"/>
</dbReference>
<dbReference type="EC" id="2.1.-.-" evidence="2"/>
<reference evidence="3" key="1">
    <citation type="journal article" date="2019" name="Int. J. Syst. Evol. Microbiol.">
        <title>The Global Catalogue of Microorganisms (GCM) 10K type strain sequencing project: providing services to taxonomists for standard genome sequencing and annotation.</title>
        <authorList>
            <consortium name="The Broad Institute Genomics Platform"/>
            <consortium name="The Broad Institute Genome Sequencing Center for Infectious Disease"/>
            <person name="Wu L."/>
            <person name="Ma J."/>
        </authorList>
    </citation>
    <scope>NUCLEOTIDE SEQUENCE [LARGE SCALE GENOMIC DNA]</scope>
    <source>
        <strain evidence="3">IBRC-M 10490</strain>
    </source>
</reference>
<proteinExistence type="predicted"/>
<dbReference type="GO" id="GO:0032259">
    <property type="term" value="P:methylation"/>
    <property type="evidence" value="ECO:0007669"/>
    <property type="project" value="UniProtKB-KW"/>
</dbReference>
<gene>
    <name evidence="2" type="ORF">ACFO5K_12820</name>
</gene>